<dbReference type="PANTHER" id="PTHR11686">
    <property type="entry name" value="GAMMA GLUTAMYL TRANSPEPTIDASE"/>
    <property type="match status" value="1"/>
</dbReference>
<dbReference type="Gene3D" id="3.60.20.40">
    <property type="match status" value="1"/>
</dbReference>
<evidence type="ECO:0008006" key="6">
    <source>
        <dbReference type="Google" id="ProtNLM"/>
    </source>
</evidence>
<feature type="binding site" evidence="2">
    <location>
        <position position="650"/>
    </location>
    <ligand>
        <name>L-glutamate</name>
        <dbReference type="ChEBI" id="CHEBI:29985"/>
    </ligand>
</feature>
<gene>
    <name evidence="4" type="ORF">V5799_019167</name>
</gene>
<proteinExistence type="predicted"/>
<dbReference type="Pfam" id="PF01019">
    <property type="entry name" value="G_glu_transpept"/>
    <property type="match status" value="1"/>
</dbReference>
<dbReference type="SUPFAM" id="SSF56235">
    <property type="entry name" value="N-terminal nucleophile aminohydrolases (Ntn hydrolases)"/>
    <property type="match status" value="1"/>
</dbReference>
<dbReference type="Proteomes" id="UP001321473">
    <property type="component" value="Unassembled WGS sequence"/>
</dbReference>
<dbReference type="InterPro" id="IPR029055">
    <property type="entry name" value="Ntn_hydrolases_N"/>
</dbReference>
<accession>A0AAQ4EXN5</accession>
<feature type="binding site" evidence="2">
    <location>
        <position position="598"/>
    </location>
    <ligand>
        <name>L-glutamate</name>
        <dbReference type="ChEBI" id="CHEBI:29985"/>
    </ligand>
</feature>
<dbReference type="GO" id="GO:0006751">
    <property type="term" value="P:glutathione catabolic process"/>
    <property type="evidence" value="ECO:0007669"/>
    <property type="project" value="InterPro"/>
</dbReference>
<evidence type="ECO:0000256" key="2">
    <source>
        <dbReference type="PIRSR" id="PIRSR600101-2"/>
    </source>
</evidence>
<dbReference type="EMBL" id="JARKHS020009775">
    <property type="protein sequence ID" value="KAK8779491.1"/>
    <property type="molecule type" value="Genomic_DNA"/>
</dbReference>
<dbReference type="InterPro" id="IPR043138">
    <property type="entry name" value="GGT_lsub"/>
</dbReference>
<dbReference type="InterPro" id="IPR043137">
    <property type="entry name" value="GGT_ssub_C"/>
</dbReference>
<dbReference type="AlphaFoldDB" id="A0AAQ4EXN5"/>
<comment type="caution">
    <text evidence="4">The sequence shown here is derived from an EMBL/GenBank/DDBJ whole genome shotgun (WGS) entry which is preliminary data.</text>
</comment>
<feature type="compositionally biased region" description="Gly residues" evidence="3">
    <location>
        <begin position="87"/>
        <end position="98"/>
    </location>
</feature>
<evidence type="ECO:0000256" key="3">
    <source>
        <dbReference type="SAM" id="MobiDB-lite"/>
    </source>
</evidence>
<evidence type="ECO:0000313" key="4">
    <source>
        <dbReference type="EMBL" id="KAK8779491.1"/>
    </source>
</evidence>
<organism evidence="4 5">
    <name type="scientific">Amblyomma americanum</name>
    <name type="common">Lone star tick</name>
    <dbReference type="NCBI Taxonomy" id="6943"/>
    <lineage>
        <taxon>Eukaryota</taxon>
        <taxon>Metazoa</taxon>
        <taxon>Ecdysozoa</taxon>
        <taxon>Arthropoda</taxon>
        <taxon>Chelicerata</taxon>
        <taxon>Arachnida</taxon>
        <taxon>Acari</taxon>
        <taxon>Parasitiformes</taxon>
        <taxon>Ixodida</taxon>
        <taxon>Ixodoidea</taxon>
        <taxon>Ixodidae</taxon>
        <taxon>Amblyomminae</taxon>
        <taxon>Amblyomma</taxon>
    </lineage>
</organism>
<dbReference type="GO" id="GO:0036374">
    <property type="term" value="F:glutathione hydrolase activity"/>
    <property type="evidence" value="ECO:0007669"/>
    <property type="project" value="InterPro"/>
</dbReference>
<dbReference type="GO" id="GO:0005886">
    <property type="term" value="C:plasma membrane"/>
    <property type="evidence" value="ECO:0007669"/>
    <property type="project" value="TreeGrafter"/>
</dbReference>
<sequence length="756" mass="80053">MFLPAGTIDQRSNGSVCSLCMLILHWSGRYSPSSRSTAGGSVQASTWKEGATSGAASTLAGFPSAPGSVHPDAASPSIGSPEAAGIGATGSPGAGRPGGSFRSPAAASAHGVVSSPGPGAVSHPLRGESGCVGRGVPTSPGARGPGASSPPPPPAAGLPTSAASSPAPPGNAAMSCSPLGMEGSPPAATSSHAAGSWRTPERRAQLDAARRAEVRRNLLPFMVSSMAGLSLLYFVWSRLTRAVLVTRPPESDVPMANFSSWAAVSVKECSEVARSTGKTWFVDGREKSPSAASKSFYKPGNSSVRSVLSIAVPGQMRGLAKLLELTGNNVPWRALFKEAIDLASKGFEVSPAVAQMIAVHDHVISSSRALRTVFKPGGTALKAGSKLRQEKMAQTLYELASQGRAGYFYEEHYAKSWLAEITSIGSLMKIQDVKSYEARALPAVTMELQDNITLVTSPPPTTGAITATIFGIVEQWYQSRELHDDASFLHVLAEAFKFGFGRRSWFGDYNETDHKVLMTLTDRAYTSGLAKRIRRTTVLPPSQYAEEFSADTTEGTAPILLSAPNGDVVGLVSSINSIFGSAVMSELTGIIFNNVMNDFDIPGQTNVWGFPGSRSLNQLEPNRRPVSSLAPVFLFRNGKFLAAAVGTGGGKAITGTAQVLLRVLKMKRTLKEAVDWYRVHHQLVPDTLLVESTIDYGKRAFLRRWPRLCHVRPSLNALGQHCGRHLTAGPLAVARSLFKPAVLGIPTRFSTVRHIN</sequence>
<feature type="binding site" evidence="2">
    <location>
        <begin position="574"/>
        <end position="576"/>
    </location>
    <ligand>
        <name>L-glutamate</name>
        <dbReference type="ChEBI" id="CHEBI:29985"/>
    </ligand>
</feature>
<feature type="compositionally biased region" description="Low complexity" evidence="3">
    <location>
        <begin position="137"/>
        <end position="147"/>
    </location>
</feature>
<feature type="binding site" evidence="2">
    <location>
        <position position="285"/>
    </location>
    <ligand>
        <name>L-glutamate</name>
        <dbReference type="ChEBI" id="CHEBI:29985"/>
    </ligand>
</feature>
<dbReference type="Gene3D" id="1.10.246.130">
    <property type="match status" value="1"/>
</dbReference>
<feature type="region of interest" description="Disordered" evidence="3">
    <location>
        <begin position="51"/>
        <end position="204"/>
    </location>
</feature>
<reference evidence="4 5" key="1">
    <citation type="journal article" date="2023" name="Arcadia Sci">
        <title>De novo assembly of a long-read Amblyomma americanum tick genome.</title>
        <authorList>
            <person name="Chou S."/>
            <person name="Poskanzer K.E."/>
            <person name="Rollins M."/>
            <person name="Thuy-Boun P.S."/>
        </authorList>
    </citation>
    <scope>NUCLEOTIDE SEQUENCE [LARGE SCALE GENOMIC DNA]</scope>
    <source>
        <strain evidence="4">F_SG_1</strain>
        <tissue evidence="4">Salivary glands</tissue>
    </source>
</reference>
<dbReference type="PRINTS" id="PR01210">
    <property type="entry name" value="GGTRANSPTASE"/>
</dbReference>
<evidence type="ECO:0000313" key="5">
    <source>
        <dbReference type="Proteomes" id="UP001321473"/>
    </source>
</evidence>
<feature type="binding site" evidence="2">
    <location>
        <begin position="627"/>
        <end position="628"/>
    </location>
    <ligand>
        <name>L-glutamate</name>
        <dbReference type="ChEBI" id="CHEBI:29985"/>
    </ligand>
</feature>
<feature type="active site" description="Nucleophile" evidence="1">
    <location>
        <position position="556"/>
    </location>
</feature>
<feature type="compositionally biased region" description="Low complexity" evidence="3">
    <location>
        <begin position="157"/>
        <end position="173"/>
    </location>
</feature>
<name>A0AAQ4EXN5_AMBAM</name>
<evidence type="ECO:0000256" key="1">
    <source>
        <dbReference type="PIRSR" id="PIRSR600101-1"/>
    </source>
</evidence>
<dbReference type="InterPro" id="IPR000101">
    <property type="entry name" value="GGT_peptidase"/>
</dbReference>
<keyword evidence="5" id="KW-1185">Reference proteome</keyword>
<dbReference type="PANTHER" id="PTHR11686:SF9">
    <property type="entry name" value="RE13973P"/>
    <property type="match status" value="1"/>
</dbReference>
<protein>
    <recommendedName>
        <fullName evidence="6">Gamma-glutamyltransferase</fullName>
    </recommendedName>
</protein>
<feature type="compositionally biased region" description="Low complexity" evidence="3">
    <location>
        <begin position="51"/>
        <end position="61"/>
    </location>
</feature>